<evidence type="ECO:0000256" key="13">
    <source>
        <dbReference type="ARBA" id="ARBA00023211"/>
    </source>
</evidence>
<feature type="domain" description="Oligosaccharyl transferase STT3 N-terminal" evidence="15">
    <location>
        <begin position="9"/>
        <end position="212"/>
    </location>
</feature>
<evidence type="ECO:0000259" key="15">
    <source>
        <dbReference type="Pfam" id="PF02516"/>
    </source>
</evidence>
<proteinExistence type="inferred from homology"/>
<dbReference type="InterPro" id="IPR048307">
    <property type="entry name" value="STT3_N"/>
</dbReference>
<evidence type="ECO:0000256" key="5">
    <source>
        <dbReference type="ARBA" id="ARBA00010810"/>
    </source>
</evidence>
<evidence type="ECO:0000256" key="2">
    <source>
        <dbReference type="ARBA" id="ARBA00001946"/>
    </source>
</evidence>
<keyword evidence="9" id="KW-0479">Metal-binding</keyword>
<dbReference type="EMBL" id="BK067786">
    <property type="protein sequence ID" value="DBA51883.1"/>
    <property type="molecule type" value="Genomic_DNA"/>
</dbReference>
<comment type="pathway">
    <text evidence="4">Protein modification; protein glycosylation.</text>
</comment>
<keyword evidence="7" id="KW-0808">Transferase</keyword>
<feature type="transmembrane region" description="Helical" evidence="14">
    <location>
        <begin position="179"/>
        <end position="209"/>
    </location>
</feature>
<evidence type="ECO:0000256" key="10">
    <source>
        <dbReference type="ARBA" id="ARBA00022842"/>
    </source>
</evidence>
<evidence type="ECO:0000256" key="3">
    <source>
        <dbReference type="ARBA" id="ARBA00004127"/>
    </source>
</evidence>
<keyword evidence="13" id="KW-0464">Manganese</keyword>
<dbReference type="GO" id="GO:0004576">
    <property type="term" value="F:oligosaccharyl transferase activity"/>
    <property type="evidence" value="ECO:0007669"/>
    <property type="project" value="InterPro"/>
</dbReference>
<evidence type="ECO:0000256" key="8">
    <source>
        <dbReference type="ARBA" id="ARBA00022692"/>
    </source>
</evidence>
<name>A0AAT9JF39_9VIRU</name>
<evidence type="ECO:0000256" key="11">
    <source>
        <dbReference type="ARBA" id="ARBA00022989"/>
    </source>
</evidence>
<evidence type="ECO:0000256" key="4">
    <source>
        <dbReference type="ARBA" id="ARBA00004922"/>
    </source>
</evidence>
<comment type="cofactor">
    <cofactor evidence="1">
        <name>Mn(2+)</name>
        <dbReference type="ChEBI" id="CHEBI:29035"/>
    </cofactor>
</comment>
<reference evidence="16" key="1">
    <citation type="journal article" date="2024" name="Environ. Microbiol. Rep.">
        <title>Hiding in plain sight: The discovery of complete genomes of 11 hypothetical spindle-shaped viruses that putatively infect mesophilic ammonia-oxidizing archaea.</title>
        <authorList>
            <person name="Ni Y."/>
            <person name="Xu T."/>
            <person name="Yan S."/>
            <person name="Chen L."/>
            <person name="Wang Y."/>
        </authorList>
    </citation>
    <scope>NUCLEOTIDE SEQUENCE</scope>
    <source>
        <strain evidence="16">NBC1</strain>
    </source>
</reference>
<dbReference type="PANTHER" id="PTHR13872:SF1">
    <property type="entry name" value="DOLICHYL-DIPHOSPHOOLIGOSACCHARIDE--PROTEIN GLYCOSYLTRANSFERASE SUBUNIT STT3B"/>
    <property type="match status" value="1"/>
</dbReference>
<comment type="similarity">
    <text evidence="5">Belongs to the STT3 family.</text>
</comment>
<evidence type="ECO:0000256" key="9">
    <source>
        <dbReference type="ARBA" id="ARBA00022723"/>
    </source>
</evidence>
<feature type="transmembrane region" description="Helical" evidence="14">
    <location>
        <begin position="347"/>
        <end position="363"/>
    </location>
</feature>
<dbReference type="InterPro" id="IPR003674">
    <property type="entry name" value="Oligo_trans_STT3"/>
</dbReference>
<protein>
    <submittedName>
        <fullName evidence="16">ORF25</fullName>
    </submittedName>
</protein>
<feature type="transmembrane region" description="Helical" evidence="14">
    <location>
        <begin position="398"/>
        <end position="417"/>
    </location>
</feature>
<feature type="transmembrane region" description="Helical" evidence="14">
    <location>
        <begin position="238"/>
        <end position="259"/>
    </location>
</feature>
<dbReference type="Gene3D" id="3.40.50.12610">
    <property type="match status" value="1"/>
</dbReference>
<evidence type="ECO:0000313" key="16">
    <source>
        <dbReference type="EMBL" id="DBA51883.1"/>
    </source>
</evidence>
<dbReference type="GO" id="GO:0016020">
    <property type="term" value="C:membrane"/>
    <property type="evidence" value="ECO:0007669"/>
    <property type="project" value="InterPro"/>
</dbReference>
<evidence type="ECO:0000256" key="1">
    <source>
        <dbReference type="ARBA" id="ARBA00001936"/>
    </source>
</evidence>
<reference evidence="16" key="2">
    <citation type="submission" date="2024-03" db="EMBL/GenBank/DDBJ databases">
        <authorList>
            <person name="Ni Y."/>
            <person name="Xu T."/>
            <person name="Yan S."/>
            <person name="Chen L."/>
            <person name="Wang Y."/>
        </authorList>
    </citation>
    <scope>NUCLEOTIDE SEQUENCE</scope>
    <source>
        <strain evidence="16">NBC1</strain>
    </source>
</reference>
<evidence type="ECO:0000256" key="12">
    <source>
        <dbReference type="ARBA" id="ARBA00023136"/>
    </source>
</evidence>
<feature type="transmembrane region" description="Helical" evidence="14">
    <location>
        <begin position="98"/>
        <end position="117"/>
    </location>
</feature>
<evidence type="ECO:0000256" key="6">
    <source>
        <dbReference type="ARBA" id="ARBA00022676"/>
    </source>
</evidence>
<keyword evidence="11 14" id="KW-1133">Transmembrane helix</keyword>
<evidence type="ECO:0000256" key="14">
    <source>
        <dbReference type="SAM" id="Phobius"/>
    </source>
</evidence>
<dbReference type="Pfam" id="PF02516">
    <property type="entry name" value="STT3"/>
    <property type="match status" value="1"/>
</dbReference>
<dbReference type="GO" id="GO:0046872">
    <property type="term" value="F:metal ion binding"/>
    <property type="evidence" value="ECO:0007669"/>
    <property type="project" value="UniProtKB-KW"/>
</dbReference>
<keyword evidence="6" id="KW-0328">Glycosyltransferase</keyword>
<comment type="cofactor">
    <cofactor evidence="2">
        <name>Mg(2+)</name>
        <dbReference type="ChEBI" id="CHEBI:18420"/>
    </cofactor>
</comment>
<keyword evidence="12 14" id="KW-0472">Membrane</keyword>
<accession>A0AAT9JF39</accession>
<feature type="transmembrane region" description="Helical" evidence="14">
    <location>
        <begin position="266"/>
        <end position="285"/>
    </location>
</feature>
<comment type="subcellular location">
    <subcellularLocation>
        <location evidence="3">Endomembrane system</location>
        <topology evidence="3">Multi-pass membrane protein</topology>
    </subcellularLocation>
</comment>
<sequence>MKLVIFTVLVLSIIFALEIRTNMLEHGMELDEFDPFYNYRASLYLYENGHESYQEWIDELSWAEIGGRDVTETSQTTLHYFTAITYIPFEDYISFKDYTIILPAILGSLTVVPVFLLTRTITHRYEIGLIAGFLFAMTPTIISRASVGWFKSEPLGMFLGLFALWLIVSGIQRSSLPKLIIGGIVFGTALSSWGGVIFFFIPLFLWLFVIKENSNKLQFGLACFIGSFYFTTFLFPRAYALANDFIAPALVVAVIFLMIKSKSKKIAYIFIVGLVVAGTVLIVSGEVELTNSRYLSALNPLGSDVDLHNSVMEHQQNNLMHFVFVNGVLLFLGIVGILVAIWYRMNWFILILAGTSIFIGMNMMRLELFSSLALVILSAITLWKIYEILLVKKNTRILGIMVLGGVVLGLFVLYELAEDVSSREQIINMDNGIWVEALTWVKNNTPEDSKIMAWWDYGYWIQTVGERATYMDNSAKIPMENYANILTDEPQSGIDRLKELGADYVIVFVRGIDHVDKVELGIGGDYGKLEWIAKIGNRNTNDITMTNSLYTFMMPFDDNFVRDQSKIDTLNNMGAELVYQVSSHEEQFATIYLYKLN</sequence>
<feature type="transmembrane region" description="Helical" evidence="14">
    <location>
        <begin position="155"/>
        <end position="172"/>
    </location>
</feature>
<dbReference type="PANTHER" id="PTHR13872">
    <property type="entry name" value="DOLICHYL-DIPHOSPHOOLIGOSACCHARIDE--PROTEIN GLYCOSYLTRANSFERASE SUBUNIT"/>
    <property type="match status" value="1"/>
</dbReference>
<keyword evidence="8 14" id="KW-0812">Transmembrane</keyword>
<keyword evidence="10" id="KW-0460">Magnesium</keyword>
<organism evidence="16">
    <name type="scientific">Nitrosopumilaceae spindle-shaped virus</name>
    <dbReference type="NCBI Taxonomy" id="3065433"/>
    <lineage>
        <taxon>Viruses</taxon>
    </lineage>
</organism>
<feature type="transmembrane region" description="Helical" evidence="14">
    <location>
        <begin position="369"/>
        <end position="386"/>
    </location>
</feature>
<feature type="transmembrane region" description="Helical" evidence="14">
    <location>
        <begin position="319"/>
        <end position="340"/>
    </location>
</feature>
<evidence type="ECO:0000256" key="7">
    <source>
        <dbReference type="ARBA" id="ARBA00022679"/>
    </source>
</evidence>